<reference evidence="1 2" key="1">
    <citation type="journal article" date="2020" name="IScience">
        <title>Genome Sequencing of the Endangered Kingdonia uniflora (Circaeasteraceae, Ranunculales) Reveals Potential Mechanisms of Evolutionary Specialization.</title>
        <authorList>
            <person name="Sun Y."/>
            <person name="Deng T."/>
            <person name="Zhang A."/>
            <person name="Moore M.J."/>
            <person name="Landis J.B."/>
            <person name="Lin N."/>
            <person name="Zhang H."/>
            <person name="Zhang X."/>
            <person name="Huang J."/>
            <person name="Zhang X."/>
            <person name="Sun H."/>
            <person name="Wang H."/>
        </authorList>
    </citation>
    <scope>NUCLEOTIDE SEQUENCE [LARGE SCALE GENOMIC DNA]</scope>
    <source>
        <strain evidence="1">TB1705</strain>
        <tissue evidence="1">Leaf</tissue>
    </source>
</reference>
<dbReference type="Proteomes" id="UP000541444">
    <property type="component" value="Unassembled WGS sequence"/>
</dbReference>
<dbReference type="AlphaFoldDB" id="A0A7J7PAX9"/>
<keyword evidence="2" id="KW-1185">Reference proteome</keyword>
<dbReference type="EMBL" id="JACGCM010000076">
    <property type="protein sequence ID" value="KAF6176490.1"/>
    <property type="molecule type" value="Genomic_DNA"/>
</dbReference>
<gene>
    <name evidence="1" type="ORF">GIB67_007873</name>
</gene>
<dbReference type="OrthoDB" id="1937638at2759"/>
<organism evidence="1 2">
    <name type="scientific">Kingdonia uniflora</name>
    <dbReference type="NCBI Taxonomy" id="39325"/>
    <lineage>
        <taxon>Eukaryota</taxon>
        <taxon>Viridiplantae</taxon>
        <taxon>Streptophyta</taxon>
        <taxon>Embryophyta</taxon>
        <taxon>Tracheophyta</taxon>
        <taxon>Spermatophyta</taxon>
        <taxon>Magnoliopsida</taxon>
        <taxon>Ranunculales</taxon>
        <taxon>Circaeasteraceae</taxon>
        <taxon>Kingdonia</taxon>
    </lineage>
</organism>
<evidence type="ECO:0000313" key="2">
    <source>
        <dbReference type="Proteomes" id="UP000541444"/>
    </source>
</evidence>
<evidence type="ECO:0000313" key="1">
    <source>
        <dbReference type="EMBL" id="KAF6176490.1"/>
    </source>
</evidence>
<accession>A0A7J7PAX9</accession>
<proteinExistence type="predicted"/>
<name>A0A7J7PAX9_9MAGN</name>
<protein>
    <submittedName>
        <fullName evidence="1">Uncharacterized protein</fullName>
    </submittedName>
</protein>
<comment type="caution">
    <text evidence="1">The sequence shown here is derived from an EMBL/GenBank/DDBJ whole genome shotgun (WGS) entry which is preliminary data.</text>
</comment>
<sequence>MASSAASQPLVTIQPLEGDMTTDGSNTIPLPDVLKASIHRLFWFLQLLEERKGTNVLQYIQAISGILGQMRSALTKLGIPGEFFILISGDETFPKIPQAKGAISAMRGQPFFIRLYKLFLTYGGLFRLTFGPKRFINRSKPNIRKEQQLNLTRWAVLLAGSLLKNNKVAHEALMSLRHICAC</sequence>